<evidence type="ECO:0000313" key="2">
    <source>
        <dbReference type="Proteomes" id="UP000064912"/>
    </source>
</evidence>
<dbReference type="AlphaFoldDB" id="A0A0D6B3Q7"/>
<dbReference type="PATRIC" id="fig|35806.4.peg.2697"/>
<evidence type="ECO:0008006" key="3">
    <source>
        <dbReference type="Google" id="ProtNLM"/>
    </source>
</evidence>
<dbReference type="GeneID" id="93539475"/>
<dbReference type="KEGG" id="rsu:NHU_02620"/>
<dbReference type="EMBL" id="AP014800">
    <property type="protein sequence ID" value="BAQ69768.1"/>
    <property type="molecule type" value="Genomic_DNA"/>
</dbReference>
<organism evidence="1 2">
    <name type="scientific">Rhodovulum sulfidophilum</name>
    <name type="common">Rhodobacter sulfidophilus</name>
    <dbReference type="NCBI Taxonomy" id="35806"/>
    <lineage>
        <taxon>Bacteria</taxon>
        <taxon>Pseudomonadati</taxon>
        <taxon>Pseudomonadota</taxon>
        <taxon>Alphaproteobacteria</taxon>
        <taxon>Rhodobacterales</taxon>
        <taxon>Paracoccaceae</taxon>
        <taxon>Rhodovulum</taxon>
    </lineage>
</organism>
<evidence type="ECO:0000313" key="1">
    <source>
        <dbReference type="EMBL" id="BAQ69768.1"/>
    </source>
</evidence>
<dbReference type="Proteomes" id="UP000064912">
    <property type="component" value="Chromosome"/>
</dbReference>
<gene>
    <name evidence="1" type="ORF">NHU_02620</name>
</gene>
<protein>
    <recommendedName>
        <fullName evidence="3">DUF1127 domain-containing protein</fullName>
    </recommendedName>
</protein>
<dbReference type="eggNOG" id="ENOG503330K">
    <property type="taxonomic scope" value="Bacteria"/>
</dbReference>
<sequence>MATPFMTVKSVPGGMSERLDLFFAGLGLGVNPYGLRRARMREIQNLNACSDAQLAKLGITRDDIPGYVFRDLFS</sequence>
<name>A0A0D6B3Q7_RHOSU</name>
<reference evidence="1 2" key="1">
    <citation type="submission" date="2015-02" db="EMBL/GenBank/DDBJ databases">
        <title>Genome sequene of Rhodovulum sulfidophilum DSM 2351.</title>
        <authorList>
            <person name="Nagao N."/>
        </authorList>
    </citation>
    <scope>NUCLEOTIDE SEQUENCE [LARGE SCALE GENOMIC DNA]</scope>
    <source>
        <strain evidence="1 2">DSM 2351</strain>
    </source>
</reference>
<accession>A0A0D6B3Q7</accession>
<dbReference type="RefSeq" id="WP_231098414.1">
    <property type="nucleotide sequence ID" value="NZ_CP015421.1"/>
</dbReference>
<proteinExistence type="predicted"/>